<dbReference type="Proteomes" id="UP001567572">
    <property type="component" value="Unassembled WGS sequence"/>
</dbReference>
<evidence type="ECO:0000313" key="1">
    <source>
        <dbReference type="EMBL" id="MEZ3163938.1"/>
    </source>
</evidence>
<keyword evidence="2" id="KW-1185">Reference proteome</keyword>
<dbReference type="RefSeq" id="WP_371161793.1">
    <property type="nucleotide sequence ID" value="NZ_JBEDNX010000002.1"/>
</dbReference>
<dbReference type="AlphaFoldDB" id="A0ABD5M4Q0"/>
<evidence type="ECO:0008006" key="3">
    <source>
        <dbReference type="Google" id="ProtNLM"/>
    </source>
</evidence>
<comment type="caution">
    <text evidence="1">The sequence shown here is derived from an EMBL/GenBank/DDBJ whole genome shotgun (WGS) entry which is preliminary data.</text>
</comment>
<dbReference type="EMBL" id="JBEDNY010000002">
    <property type="protein sequence ID" value="MEZ3163938.1"/>
    <property type="molecule type" value="Genomic_DNA"/>
</dbReference>
<evidence type="ECO:0000313" key="2">
    <source>
        <dbReference type="Proteomes" id="UP001567572"/>
    </source>
</evidence>
<proteinExistence type="predicted"/>
<accession>A0ABD5M4Q0</accession>
<sequence length="186" mass="19429">MPTRRQTTIGLLSAALGSAAVTSGSFLSQTASAADLRVVVVSELSLLPARPEAEYVTTDADGEVESIEIDQLNQRSVSRFEELVEVANNGDVAYDRLAFEFVPTDGNGGSDEAVAETLRVISGDEPTGTDSEGRTTLLADDAKTLEPGDAVTFGVTVNLIASSLPGDLDDLPDASDVALEITAIRE</sequence>
<gene>
    <name evidence="1" type="ORF">ABNG04_08670</name>
</gene>
<name>A0ABD5M4Q0_9EURY</name>
<organism evidence="1 2">
    <name type="scientific">Halorubrum miltondacostae</name>
    <dbReference type="NCBI Taxonomy" id="3076378"/>
    <lineage>
        <taxon>Archaea</taxon>
        <taxon>Methanobacteriati</taxon>
        <taxon>Methanobacteriota</taxon>
        <taxon>Stenosarchaea group</taxon>
        <taxon>Halobacteria</taxon>
        <taxon>Halobacteriales</taxon>
        <taxon>Haloferacaceae</taxon>
        <taxon>Halorubrum</taxon>
    </lineage>
</organism>
<protein>
    <recommendedName>
        <fullName evidence="3">DUF1102 domain-containing protein</fullName>
    </recommendedName>
</protein>
<reference evidence="1 2" key="1">
    <citation type="submission" date="2024-06" db="EMBL/GenBank/DDBJ databases">
        <title>Halorubrum miltondacostae sp. nov., a potential PHA producer isolated from an inland solar saltern in Rio Maior, Portugal.</title>
        <authorList>
            <person name="Albuquerque L."/>
            <person name="Viver T."/>
            <person name="Barroso C."/>
            <person name="Claudino R."/>
            <person name="Galvan M."/>
            <person name="Simoes G."/>
            <person name="Lobo Da Cunha A."/>
            <person name="Egas C."/>
        </authorList>
    </citation>
    <scope>NUCLEOTIDE SEQUENCE [LARGE SCALE GENOMIC DNA]</scope>
    <source>
        <strain evidence="1 2">RMP-11</strain>
    </source>
</reference>